<dbReference type="InterPro" id="IPR013785">
    <property type="entry name" value="Aldolase_TIM"/>
</dbReference>
<evidence type="ECO:0000256" key="5">
    <source>
        <dbReference type="ARBA" id="ARBA00022552"/>
    </source>
</evidence>
<dbReference type="Pfam" id="PF04055">
    <property type="entry name" value="Radical_SAM"/>
    <property type="match status" value="1"/>
</dbReference>
<dbReference type="Gene3D" id="3.20.20.70">
    <property type="entry name" value="Aldolase class I"/>
    <property type="match status" value="1"/>
</dbReference>
<comment type="catalytic activity">
    <reaction evidence="14">
        <text>adenosine(37) in tRNA + 2 reduced [2Fe-2S]-[ferredoxin] + 2 S-adenosyl-L-methionine = 2-methyladenosine(37) in tRNA + 5'-deoxyadenosine + L-methionine + 2 oxidized [2Fe-2S]-[ferredoxin] + S-adenosyl-L-homocysteine</text>
        <dbReference type="Rhea" id="RHEA:43332"/>
        <dbReference type="Rhea" id="RHEA-COMP:10000"/>
        <dbReference type="Rhea" id="RHEA-COMP:10001"/>
        <dbReference type="Rhea" id="RHEA-COMP:10162"/>
        <dbReference type="Rhea" id="RHEA-COMP:10485"/>
        <dbReference type="ChEBI" id="CHEBI:17319"/>
        <dbReference type="ChEBI" id="CHEBI:33737"/>
        <dbReference type="ChEBI" id="CHEBI:33738"/>
        <dbReference type="ChEBI" id="CHEBI:57844"/>
        <dbReference type="ChEBI" id="CHEBI:57856"/>
        <dbReference type="ChEBI" id="CHEBI:59789"/>
        <dbReference type="ChEBI" id="CHEBI:74411"/>
        <dbReference type="ChEBI" id="CHEBI:74497"/>
        <dbReference type="EC" id="2.1.1.192"/>
    </reaction>
</comment>
<dbReference type="InterPro" id="IPR058240">
    <property type="entry name" value="rSAM_sf"/>
</dbReference>
<dbReference type="GO" id="GO:0000049">
    <property type="term" value="F:tRNA binding"/>
    <property type="evidence" value="ECO:0007669"/>
    <property type="project" value="UniProtKB-UniRule"/>
</dbReference>
<dbReference type="GO" id="GO:0005737">
    <property type="term" value="C:cytoplasm"/>
    <property type="evidence" value="ECO:0007669"/>
    <property type="project" value="UniProtKB-SubCell"/>
</dbReference>
<comment type="cofactor">
    <cofactor evidence="14">
        <name>[4Fe-4S] cluster</name>
        <dbReference type="ChEBI" id="CHEBI:49883"/>
    </cofactor>
    <text evidence="14">Binds 1 [4Fe-4S] cluster. The cluster is coordinated with 3 cysteines and an exchangeable S-adenosyl-L-methionine.</text>
</comment>
<keyword evidence="11 14" id="KW-0408">Iron</keyword>
<dbReference type="FunFam" id="1.10.150.530:FF:000003">
    <property type="entry name" value="Dual-specificity RNA methyltransferase RlmN"/>
    <property type="match status" value="1"/>
</dbReference>
<organism evidence="16 17">
    <name type="scientific">Actinobacillus indolicus</name>
    <dbReference type="NCBI Taxonomy" id="51049"/>
    <lineage>
        <taxon>Bacteria</taxon>
        <taxon>Pseudomonadati</taxon>
        <taxon>Pseudomonadota</taxon>
        <taxon>Gammaproteobacteria</taxon>
        <taxon>Pasteurellales</taxon>
        <taxon>Pasteurellaceae</taxon>
        <taxon>Actinobacillus</taxon>
    </lineage>
</organism>
<keyword evidence="3 14" id="KW-0004">4Fe-4S</keyword>
<reference evidence="16 17" key="1">
    <citation type="submission" date="2019-03" db="EMBL/GenBank/DDBJ databases">
        <authorList>
            <person name="Che Y."/>
            <person name="Zhou L."/>
        </authorList>
    </citation>
    <scope>NUCLEOTIDE SEQUENCE [LARGE SCALE GENOMIC DNA]</scope>
    <source>
        <strain evidence="16 17">AIFJ1607</strain>
    </source>
</reference>
<dbReference type="AlphaFoldDB" id="A0A4P7CL71"/>
<evidence type="ECO:0000256" key="14">
    <source>
        <dbReference type="HAMAP-Rule" id="MF_01849"/>
    </source>
</evidence>
<dbReference type="GO" id="GO:0051539">
    <property type="term" value="F:4 iron, 4 sulfur cluster binding"/>
    <property type="evidence" value="ECO:0007669"/>
    <property type="project" value="UniProtKB-UniRule"/>
</dbReference>
<dbReference type="Proteomes" id="UP000294444">
    <property type="component" value="Chromosome"/>
</dbReference>
<dbReference type="InterPro" id="IPR048641">
    <property type="entry name" value="RlmN_N"/>
</dbReference>
<keyword evidence="4 14" id="KW-0963">Cytoplasm</keyword>
<dbReference type="RefSeq" id="WP_162856947.1">
    <property type="nucleotide sequence ID" value="NZ_CP038145.1"/>
</dbReference>
<dbReference type="GO" id="GO:0070040">
    <property type="term" value="F:rRNA (adenine(2503)-C2-)-methyltransferase activity"/>
    <property type="evidence" value="ECO:0007669"/>
    <property type="project" value="UniProtKB-UniRule"/>
</dbReference>
<comment type="subcellular location">
    <subcellularLocation>
        <location evidence="1 14">Cytoplasm</location>
    </subcellularLocation>
</comment>
<dbReference type="EMBL" id="CP038145">
    <property type="protein sequence ID" value="QBQ64107.1"/>
    <property type="molecule type" value="Genomic_DNA"/>
</dbReference>
<dbReference type="GO" id="GO:0070475">
    <property type="term" value="P:rRNA base methylation"/>
    <property type="evidence" value="ECO:0007669"/>
    <property type="project" value="UniProtKB-UniRule"/>
</dbReference>
<keyword evidence="17" id="KW-1185">Reference proteome</keyword>
<evidence type="ECO:0000259" key="15">
    <source>
        <dbReference type="PROSITE" id="PS51918"/>
    </source>
</evidence>
<feature type="binding site" evidence="14">
    <location>
        <begin position="181"/>
        <end position="182"/>
    </location>
    <ligand>
        <name>S-adenosyl-L-methionine</name>
        <dbReference type="ChEBI" id="CHEBI:59789"/>
    </ligand>
</feature>
<evidence type="ECO:0000256" key="4">
    <source>
        <dbReference type="ARBA" id="ARBA00022490"/>
    </source>
</evidence>
<dbReference type="NCBIfam" id="TIGR00048">
    <property type="entry name" value="rRNA_mod_RlmN"/>
    <property type="match status" value="1"/>
</dbReference>
<dbReference type="HAMAP" id="MF_01849">
    <property type="entry name" value="RNA_methyltr_RlmN"/>
    <property type="match status" value="1"/>
</dbReference>
<feature type="active site" description="S-methylcysteine intermediate" evidence="14">
    <location>
        <position position="357"/>
    </location>
</feature>
<dbReference type="NCBIfam" id="NF008396">
    <property type="entry name" value="PRK11194.1"/>
    <property type="match status" value="1"/>
</dbReference>
<dbReference type="GO" id="GO:0030488">
    <property type="term" value="P:tRNA methylation"/>
    <property type="evidence" value="ECO:0007669"/>
    <property type="project" value="UniProtKB-UniRule"/>
</dbReference>
<evidence type="ECO:0000256" key="12">
    <source>
        <dbReference type="ARBA" id="ARBA00023014"/>
    </source>
</evidence>
<evidence type="ECO:0000256" key="2">
    <source>
        <dbReference type="ARBA" id="ARBA00007544"/>
    </source>
</evidence>
<dbReference type="SUPFAM" id="SSF102114">
    <property type="entry name" value="Radical SAM enzymes"/>
    <property type="match status" value="1"/>
</dbReference>
<proteinExistence type="inferred from homology"/>
<dbReference type="KEGG" id="aio:EXH44_07675"/>
<feature type="binding site" evidence="14">
    <location>
        <position position="131"/>
    </location>
    <ligand>
        <name>[4Fe-4S] cluster</name>
        <dbReference type="ChEBI" id="CHEBI:49883"/>
        <note>4Fe-4S-S-AdoMet</note>
    </ligand>
</feature>
<feature type="binding site" evidence="14">
    <location>
        <position position="134"/>
    </location>
    <ligand>
        <name>[4Fe-4S] cluster</name>
        <dbReference type="ChEBI" id="CHEBI:49883"/>
        <note>4Fe-4S-S-AdoMet</note>
    </ligand>
</feature>
<dbReference type="Gene3D" id="1.10.150.530">
    <property type="match status" value="1"/>
</dbReference>
<evidence type="ECO:0000256" key="3">
    <source>
        <dbReference type="ARBA" id="ARBA00022485"/>
    </source>
</evidence>
<dbReference type="SFLD" id="SFLDG01062">
    <property type="entry name" value="methyltransferase_(Class_A)"/>
    <property type="match status" value="1"/>
</dbReference>
<evidence type="ECO:0000256" key="10">
    <source>
        <dbReference type="ARBA" id="ARBA00022723"/>
    </source>
</evidence>
<dbReference type="PROSITE" id="PS51918">
    <property type="entry name" value="RADICAL_SAM"/>
    <property type="match status" value="1"/>
</dbReference>
<dbReference type="GO" id="GO:0019843">
    <property type="term" value="F:rRNA binding"/>
    <property type="evidence" value="ECO:0007669"/>
    <property type="project" value="UniProtKB-UniRule"/>
</dbReference>
<comment type="miscellaneous">
    <text evidence="14">Reaction proceeds by a ping-pong mechanism involving intermediate methylation of a conserved cysteine residue.</text>
</comment>
<keyword evidence="5 14" id="KW-0698">rRNA processing</keyword>
<feature type="binding site" evidence="14">
    <location>
        <position position="213"/>
    </location>
    <ligand>
        <name>S-adenosyl-L-methionine</name>
        <dbReference type="ChEBI" id="CHEBI:59789"/>
    </ligand>
</feature>
<keyword evidence="9 14" id="KW-0819">tRNA processing</keyword>
<feature type="disulfide bond" description="(transient)" evidence="14">
    <location>
        <begin position="120"/>
        <end position="357"/>
    </location>
</feature>
<dbReference type="InterPro" id="IPR027492">
    <property type="entry name" value="RNA_MTrfase_RlmN"/>
</dbReference>
<evidence type="ECO:0000313" key="16">
    <source>
        <dbReference type="EMBL" id="QBQ64107.1"/>
    </source>
</evidence>
<keyword evidence="8 14" id="KW-0949">S-adenosyl-L-methionine</keyword>
<evidence type="ECO:0000256" key="7">
    <source>
        <dbReference type="ARBA" id="ARBA00022679"/>
    </source>
</evidence>
<protein>
    <recommendedName>
        <fullName evidence="14">Dual-specificity RNA methyltransferase RlmN</fullName>
        <ecNumber evidence="14">2.1.1.192</ecNumber>
    </recommendedName>
    <alternativeName>
        <fullName evidence="14">23S rRNA (adenine(2503)-C(2))-methyltransferase</fullName>
    </alternativeName>
    <alternativeName>
        <fullName evidence="14">23S rRNA m2A2503 methyltransferase</fullName>
    </alternativeName>
    <alternativeName>
        <fullName evidence="14">Ribosomal RNA large subunit methyltransferase N</fullName>
    </alternativeName>
    <alternativeName>
        <fullName evidence="14">tRNA (adenine(37)-C(2))-methyltransferase</fullName>
    </alternativeName>
    <alternativeName>
        <fullName evidence="14">tRNA m2A37 methyltransferase</fullName>
    </alternativeName>
</protein>
<dbReference type="InterPro" id="IPR007197">
    <property type="entry name" value="rSAM"/>
</dbReference>
<dbReference type="PIRSF" id="PIRSF006004">
    <property type="entry name" value="CHP00048"/>
    <property type="match status" value="1"/>
</dbReference>
<dbReference type="PANTHER" id="PTHR30544:SF5">
    <property type="entry name" value="RADICAL SAM CORE DOMAIN-CONTAINING PROTEIN"/>
    <property type="match status" value="1"/>
</dbReference>
<keyword evidence="13 14" id="KW-1015">Disulfide bond</keyword>
<name>A0A4P7CL71_9PAST</name>
<evidence type="ECO:0000256" key="1">
    <source>
        <dbReference type="ARBA" id="ARBA00004496"/>
    </source>
</evidence>
<dbReference type="GO" id="GO:0046872">
    <property type="term" value="F:metal ion binding"/>
    <property type="evidence" value="ECO:0007669"/>
    <property type="project" value="UniProtKB-KW"/>
</dbReference>
<dbReference type="GO" id="GO:0002935">
    <property type="term" value="F:tRNA (adenine(37)-C2)-methyltransferase activity"/>
    <property type="evidence" value="ECO:0007669"/>
    <property type="project" value="UniProtKB-UniRule"/>
</dbReference>
<keyword evidence="7 14" id="KW-0808">Transferase</keyword>
<dbReference type="SFLD" id="SFLDS00029">
    <property type="entry name" value="Radical_SAM"/>
    <property type="match status" value="1"/>
</dbReference>
<evidence type="ECO:0000256" key="6">
    <source>
        <dbReference type="ARBA" id="ARBA00022603"/>
    </source>
</evidence>
<dbReference type="Pfam" id="PF21016">
    <property type="entry name" value="RlmN_N"/>
    <property type="match status" value="1"/>
</dbReference>
<evidence type="ECO:0000256" key="9">
    <source>
        <dbReference type="ARBA" id="ARBA00022694"/>
    </source>
</evidence>
<dbReference type="PANTHER" id="PTHR30544">
    <property type="entry name" value="23S RRNA METHYLTRANSFERASE"/>
    <property type="match status" value="1"/>
</dbReference>
<feature type="binding site" evidence="14">
    <location>
        <position position="314"/>
    </location>
    <ligand>
        <name>S-adenosyl-L-methionine</name>
        <dbReference type="ChEBI" id="CHEBI:59789"/>
    </ligand>
</feature>
<dbReference type="SFLD" id="SFLDF00275">
    <property type="entry name" value="adenosine_C2_methyltransferase"/>
    <property type="match status" value="1"/>
</dbReference>
<comment type="catalytic activity">
    <reaction evidence="14">
        <text>adenosine(2503) in 23S rRNA + 2 reduced [2Fe-2S]-[ferredoxin] + 2 S-adenosyl-L-methionine = 2-methyladenosine(2503) in 23S rRNA + 5'-deoxyadenosine + L-methionine + 2 oxidized [2Fe-2S]-[ferredoxin] + S-adenosyl-L-homocysteine</text>
        <dbReference type="Rhea" id="RHEA:42916"/>
        <dbReference type="Rhea" id="RHEA-COMP:10000"/>
        <dbReference type="Rhea" id="RHEA-COMP:10001"/>
        <dbReference type="Rhea" id="RHEA-COMP:10152"/>
        <dbReference type="Rhea" id="RHEA-COMP:10282"/>
        <dbReference type="ChEBI" id="CHEBI:17319"/>
        <dbReference type="ChEBI" id="CHEBI:33737"/>
        <dbReference type="ChEBI" id="CHEBI:33738"/>
        <dbReference type="ChEBI" id="CHEBI:57844"/>
        <dbReference type="ChEBI" id="CHEBI:57856"/>
        <dbReference type="ChEBI" id="CHEBI:59789"/>
        <dbReference type="ChEBI" id="CHEBI:74411"/>
        <dbReference type="ChEBI" id="CHEBI:74497"/>
        <dbReference type="EC" id="2.1.1.192"/>
    </reaction>
</comment>
<evidence type="ECO:0000256" key="11">
    <source>
        <dbReference type="ARBA" id="ARBA00023004"/>
    </source>
</evidence>
<feature type="binding site" evidence="14">
    <location>
        <begin position="235"/>
        <end position="237"/>
    </location>
    <ligand>
        <name>S-adenosyl-L-methionine</name>
        <dbReference type="ChEBI" id="CHEBI:59789"/>
    </ligand>
</feature>
<comment type="similarity">
    <text evidence="2 14">Belongs to the radical SAM superfamily. RlmN family.</text>
</comment>
<dbReference type="InterPro" id="IPR040072">
    <property type="entry name" value="Methyltransferase_A"/>
</dbReference>
<accession>A0A4P7CL71</accession>
<sequence>MSEQIQATDVSCNSTKTEKINLLNLNRQQMRELFAEMGEKPFRADQLMKWIYHFGEDNFDNMTNINKVLREKLKRIAEIKAPEVAVEQRSADGTIKWAMWVGDQQIETVYIPEDDRATLCVSSQVGCALACTFCSTAQQGFNRNLSVSEIIGQVWRASKIIGNFGVTGIRPITNVVMMGMGEPLLNMNNVIPAMEIMLDDFAYGLSKRRVTLSTSGVVPALDKMREQIDVALAISLHAPNDELRNELIPLNKKYNIKMLIDSVNKYLEVSNANHGKVTIEYVMLSHVNDDVEHAHQLAEVLKNTPSKINLIPWNPFPEAPYAKSSNTRIDRFQKTLMEYGFTVTVRKTRGDDIDAACGQLAGDVIDRTKRTLEKRKFGEGIAVQNQ</sequence>
<dbReference type="InterPro" id="IPR004383">
    <property type="entry name" value="rRNA_lsu_MTrfase_RlmN/Cfr"/>
</dbReference>
<keyword evidence="10 14" id="KW-0479">Metal-binding</keyword>
<comment type="function">
    <text evidence="14">Specifically methylates position 2 of adenine 2503 in 23S rRNA and position 2 of adenine 37 in tRNAs. m2A2503 modification seems to play a crucial role in the proofreading step occurring at the peptidyl transferase center and thus would serve to optimize ribosomal fidelity.</text>
</comment>
<keyword evidence="6 14" id="KW-0489">Methyltransferase</keyword>
<feature type="active site" description="Proton acceptor" evidence="14">
    <location>
        <position position="107"/>
    </location>
</feature>
<keyword evidence="12 14" id="KW-0411">Iron-sulfur</keyword>
<evidence type="ECO:0000313" key="17">
    <source>
        <dbReference type="Proteomes" id="UP000294444"/>
    </source>
</evidence>
<gene>
    <name evidence="16" type="primary">trmG</name>
    <name evidence="14 16" type="synonym">rlmN</name>
    <name evidence="16" type="ORF">EXH44_07675</name>
</gene>
<feature type="domain" description="Radical SAM core" evidence="15">
    <location>
        <begin position="113"/>
        <end position="352"/>
    </location>
</feature>
<evidence type="ECO:0000256" key="8">
    <source>
        <dbReference type="ARBA" id="ARBA00022691"/>
    </source>
</evidence>
<evidence type="ECO:0000256" key="13">
    <source>
        <dbReference type="ARBA" id="ARBA00023157"/>
    </source>
</evidence>
<feature type="binding site" evidence="14">
    <location>
        <position position="127"/>
    </location>
    <ligand>
        <name>[4Fe-4S] cluster</name>
        <dbReference type="ChEBI" id="CHEBI:49883"/>
        <note>4Fe-4S-S-AdoMet</note>
    </ligand>
</feature>
<dbReference type="FunFam" id="3.20.20.70:FF:000008">
    <property type="entry name" value="Dual-specificity RNA methyltransferase RlmN"/>
    <property type="match status" value="1"/>
</dbReference>
<dbReference type="CDD" id="cd01335">
    <property type="entry name" value="Radical_SAM"/>
    <property type="match status" value="1"/>
</dbReference>
<dbReference type="EC" id="2.1.1.192" evidence="14"/>